<evidence type="ECO:0000256" key="2">
    <source>
        <dbReference type="ARBA" id="ARBA00022803"/>
    </source>
</evidence>
<protein>
    <submittedName>
        <fullName evidence="4">Tetratricopeptide repeat protein</fullName>
    </submittedName>
</protein>
<dbReference type="SMART" id="SM00028">
    <property type="entry name" value="TPR"/>
    <property type="match status" value="3"/>
</dbReference>
<proteinExistence type="predicted"/>
<evidence type="ECO:0000313" key="4">
    <source>
        <dbReference type="EMBL" id="WWR47849.1"/>
    </source>
</evidence>
<dbReference type="EMBL" id="CP146069">
    <property type="protein sequence ID" value="WWR47849.1"/>
    <property type="molecule type" value="Genomic_DNA"/>
</dbReference>
<dbReference type="PROSITE" id="PS50005">
    <property type="entry name" value="TPR"/>
    <property type="match status" value="2"/>
</dbReference>
<accession>A0ABZ2HNY1</accession>
<dbReference type="PANTHER" id="PTHR45831">
    <property type="entry name" value="LD24721P"/>
    <property type="match status" value="1"/>
</dbReference>
<dbReference type="SUPFAM" id="SSF48452">
    <property type="entry name" value="TPR-like"/>
    <property type="match status" value="1"/>
</dbReference>
<dbReference type="InterPro" id="IPR011990">
    <property type="entry name" value="TPR-like_helical_dom_sf"/>
</dbReference>
<feature type="repeat" description="TPR" evidence="3">
    <location>
        <begin position="101"/>
        <end position="134"/>
    </location>
</feature>
<dbReference type="PANTHER" id="PTHR45831:SF2">
    <property type="entry name" value="LD24721P"/>
    <property type="match status" value="1"/>
</dbReference>
<feature type="repeat" description="TPR" evidence="3">
    <location>
        <begin position="135"/>
        <end position="168"/>
    </location>
</feature>
<dbReference type="Proteomes" id="UP001364156">
    <property type="component" value="Chromosome"/>
</dbReference>
<keyword evidence="5" id="KW-1185">Reference proteome</keyword>
<dbReference type="InterPro" id="IPR019734">
    <property type="entry name" value="TPR_rpt"/>
</dbReference>
<dbReference type="RefSeq" id="WP_317055582.1">
    <property type="nucleotide sequence ID" value="NZ_CP146069.1"/>
</dbReference>
<gene>
    <name evidence="4" type="ORF">RZ517_06670</name>
</gene>
<keyword evidence="1" id="KW-0677">Repeat</keyword>
<dbReference type="Pfam" id="PF13181">
    <property type="entry name" value="TPR_8"/>
    <property type="match status" value="1"/>
</dbReference>
<dbReference type="InterPro" id="IPR047150">
    <property type="entry name" value="SGT"/>
</dbReference>
<evidence type="ECO:0000256" key="3">
    <source>
        <dbReference type="PROSITE-ProRule" id="PRU00339"/>
    </source>
</evidence>
<name>A0ABZ2HNY1_9RHOB</name>
<evidence type="ECO:0000313" key="5">
    <source>
        <dbReference type="Proteomes" id="UP001364156"/>
    </source>
</evidence>
<sequence length="187" mass="20457">MSIKHIFHNSIVAALLATVMFSLPLAAEETRLDGLFEQLSEAEEKDEARRVAKEIELELTRSGSASADLLLKRGTDALDAGDVTKAIEHLTALTDHAPDFAEGWHMRAVAYSEAELFGPAMADIERALALEPRHYNAIASLGGVLAQIDRLDMAKEAFELVLAIHPHHEDVSEALEHIEREIGGSEL</sequence>
<evidence type="ECO:0000256" key="1">
    <source>
        <dbReference type="ARBA" id="ARBA00022737"/>
    </source>
</evidence>
<organism evidence="4 5">
    <name type="scientific">Roseovarius phycicola</name>
    <dbReference type="NCBI Taxonomy" id="3080976"/>
    <lineage>
        <taxon>Bacteria</taxon>
        <taxon>Pseudomonadati</taxon>
        <taxon>Pseudomonadota</taxon>
        <taxon>Alphaproteobacteria</taxon>
        <taxon>Rhodobacterales</taxon>
        <taxon>Roseobacteraceae</taxon>
        <taxon>Roseovarius</taxon>
    </lineage>
</organism>
<dbReference type="Gene3D" id="1.25.40.10">
    <property type="entry name" value="Tetratricopeptide repeat domain"/>
    <property type="match status" value="1"/>
</dbReference>
<keyword evidence="2 3" id="KW-0802">TPR repeat</keyword>
<reference evidence="4 5" key="1">
    <citation type="submission" date="2023-10" db="EMBL/GenBank/DDBJ databases">
        <title>Roseovarius strain S88 nov., isolated from a marine algae.</title>
        <authorList>
            <person name="Lee M.W."/>
            <person name="Lee J.K."/>
            <person name="Kim J.M."/>
            <person name="Choi D.G."/>
            <person name="Baek J.H."/>
            <person name="Bayburt H."/>
            <person name="Jung J.J."/>
            <person name="Han D.M."/>
            <person name="Jeon C.O."/>
        </authorList>
    </citation>
    <scope>NUCLEOTIDE SEQUENCE [LARGE SCALE GENOMIC DNA]</scope>
    <source>
        <strain evidence="4 5">S88</strain>
    </source>
</reference>